<feature type="non-terminal residue" evidence="1">
    <location>
        <position position="1"/>
    </location>
</feature>
<evidence type="ECO:0000313" key="1">
    <source>
        <dbReference type="EMBL" id="GAF86400.1"/>
    </source>
</evidence>
<gene>
    <name evidence="1" type="ORF">S01H1_30756</name>
</gene>
<proteinExistence type="predicted"/>
<sequence>EWMTKLLNLKNDPEYKKTIKKLAKDKKFNPGEGEEVAQFNFELIVSSNEPIADTETKSDENKDEYF</sequence>
<reference evidence="1" key="1">
    <citation type="journal article" date="2014" name="Front. Microbiol.">
        <title>High frequency of phylogenetically diverse reductive dehalogenase-homologous genes in deep subseafloor sedimentary metagenomes.</title>
        <authorList>
            <person name="Kawai M."/>
            <person name="Futagami T."/>
            <person name="Toyoda A."/>
            <person name="Takaki Y."/>
            <person name="Nishi S."/>
            <person name="Hori S."/>
            <person name="Arai W."/>
            <person name="Tsubouchi T."/>
            <person name="Morono Y."/>
            <person name="Uchiyama I."/>
            <person name="Ito T."/>
            <person name="Fujiyama A."/>
            <person name="Inagaki F."/>
            <person name="Takami H."/>
        </authorList>
    </citation>
    <scope>NUCLEOTIDE SEQUENCE</scope>
    <source>
        <strain evidence="1">Expedition CK06-06</strain>
    </source>
</reference>
<protein>
    <submittedName>
        <fullName evidence="1">Uncharacterized protein</fullName>
    </submittedName>
</protein>
<organism evidence="1">
    <name type="scientific">marine sediment metagenome</name>
    <dbReference type="NCBI Taxonomy" id="412755"/>
    <lineage>
        <taxon>unclassified sequences</taxon>
        <taxon>metagenomes</taxon>
        <taxon>ecological metagenomes</taxon>
    </lineage>
</organism>
<dbReference type="EMBL" id="BARS01018947">
    <property type="protein sequence ID" value="GAF86400.1"/>
    <property type="molecule type" value="Genomic_DNA"/>
</dbReference>
<dbReference type="AlphaFoldDB" id="X0UD47"/>
<name>X0UD47_9ZZZZ</name>
<comment type="caution">
    <text evidence="1">The sequence shown here is derived from an EMBL/GenBank/DDBJ whole genome shotgun (WGS) entry which is preliminary data.</text>
</comment>
<accession>X0UD47</accession>